<feature type="signal peptide" evidence="2">
    <location>
        <begin position="1"/>
        <end position="24"/>
    </location>
</feature>
<organism evidence="5 6">
    <name type="scientific">Enterobacter agglomerans</name>
    <name type="common">Erwinia herbicola</name>
    <name type="synonym">Pantoea agglomerans</name>
    <dbReference type="NCBI Taxonomy" id="549"/>
    <lineage>
        <taxon>Bacteria</taxon>
        <taxon>Pseudomonadati</taxon>
        <taxon>Pseudomonadota</taxon>
        <taxon>Gammaproteobacteria</taxon>
        <taxon>Enterobacterales</taxon>
        <taxon>Erwiniaceae</taxon>
        <taxon>Pantoea</taxon>
        <taxon>Pantoea agglomerans group</taxon>
    </lineage>
</organism>
<sequence>MRMNKLALAIMLLAGANGVSTAMAAELSASDPADKSVVGTQPEPAASAVSQPDTSSQPPAISDSSATSATPDASALQQPADSVATASSGPTAAEQESVATAPVAASGSAPAPQEATIGAPVQPQSDSNKPSPAVNPTADAPSAAEKSEPHPAAIAEQHKTDGDIPQKPAETAATADEPLFTPEQEARIGEIAKAWLLKHPEFLIEVDQKLQKIQYDEQMKAMTTAAIQHQDELLNDKTVPAIGPENAQVAVIEFFDYQCSVCARQAPVIQSLMKHNPQVRFIFKEWPIFGYRWKPSFEAAETGLRIWQQKGGDAYMNYHNALFASGHIEGALTHKDVTKAASAAGAGKLKNNDMLGTLSRTDILAKNSGFQGTPGIIVMPVAGATAETVTVFPGGAMESMLQDAIDKAQGQAGD</sequence>
<evidence type="ECO:0000256" key="2">
    <source>
        <dbReference type="SAM" id="SignalP"/>
    </source>
</evidence>
<dbReference type="Gene3D" id="3.40.30.10">
    <property type="entry name" value="Glutaredoxin"/>
    <property type="match status" value="1"/>
</dbReference>
<dbReference type="InterPro" id="IPR012336">
    <property type="entry name" value="Thioredoxin-like_fold"/>
</dbReference>
<dbReference type="SUPFAM" id="SSF52833">
    <property type="entry name" value="Thioredoxin-like"/>
    <property type="match status" value="1"/>
</dbReference>
<evidence type="ECO:0000313" key="6">
    <source>
        <dbReference type="Proteomes" id="UP000245996"/>
    </source>
</evidence>
<dbReference type="Proteomes" id="UP000245996">
    <property type="component" value="Unassembled WGS sequence"/>
</dbReference>
<feature type="compositionally biased region" description="Low complexity" evidence="1">
    <location>
        <begin position="58"/>
        <end position="75"/>
    </location>
</feature>
<evidence type="ECO:0000259" key="4">
    <source>
        <dbReference type="Pfam" id="PF18312"/>
    </source>
</evidence>
<proteinExistence type="predicted"/>
<dbReference type="InterPro" id="IPR041205">
    <property type="entry name" value="ScsC_N"/>
</dbReference>
<feature type="compositionally biased region" description="Polar residues" evidence="1">
    <location>
        <begin position="76"/>
        <end position="90"/>
    </location>
</feature>
<keyword evidence="5" id="KW-0413">Isomerase</keyword>
<comment type="caution">
    <text evidence="5">The sequence shown here is derived from an EMBL/GenBank/DDBJ whole genome shotgun (WGS) entry which is preliminary data.</text>
</comment>
<dbReference type="RefSeq" id="WP_163792844.1">
    <property type="nucleotide sequence ID" value="NZ_CP134724.1"/>
</dbReference>
<dbReference type="InterPro" id="IPR036249">
    <property type="entry name" value="Thioredoxin-like_sf"/>
</dbReference>
<name>A0ABD6XTW3_ENTAG</name>
<feature type="compositionally biased region" description="Low complexity" evidence="1">
    <location>
        <begin position="97"/>
        <end position="112"/>
    </location>
</feature>
<dbReference type="EMBL" id="QGHE01000001">
    <property type="protein sequence ID" value="PWJ82586.1"/>
    <property type="molecule type" value="Genomic_DNA"/>
</dbReference>
<feature type="chain" id="PRO_5044752138" evidence="2">
    <location>
        <begin position="25"/>
        <end position="414"/>
    </location>
</feature>
<feature type="compositionally biased region" description="Polar residues" evidence="1">
    <location>
        <begin position="48"/>
        <end position="57"/>
    </location>
</feature>
<dbReference type="Pfam" id="PF13462">
    <property type="entry name" value="Thioredoxin_4"/>
    <property type="match status" value="1"/>
</dbReference>
<evidence type="ECO:0000313" key="5">
    <source>
        <dbReference type="EMBL" id="PWJ82586.1"/>
    </source>
</evidence>
<protein>
    <submittedName>
        <fullName evidence="5">Protein-disulfide isomerase</fullName>
    </submittedName>
</protein>
<reference evidence="5 6" key="1">
    <citation type="submission" date="2018-05" db="EMBL/GenBank/DDBJ databases">
        <title>Genomic Encyclopedia of Type Strains, Phase IV (KMG-V): Genome sequencing to study the core and pangenomes of soil and plant-associated prokaryotes.</title>
        <authorList>
            <person name="Whitman W."/>
        </authorList>
    </citation>
    <scope>NUCLEOTIDE SEQUENCE [LARGE SCALE GENOMIC DNA]</scope>
    <source>
        <strain evidence="5 6">PNG 92-11</strain>
    </source>
</reference>
<accession>A0ABD6XTW3</accession>
<keyword evidence="2" id="KW-0732">Signal</keyword>
<dbReference type="GO" id="GO:0016853">
    <property type="term" value="F:isomerase activity"/>
    <property type="evidence" value="ECO:0007669"/>
    <property type="project" value="UniProtKB-KW"/>
</dbReference>
<gene>
    <name evidence="5" type="ORF">C7430_101144</name>
</gene>
<evidence type="ECO:0000259" key="3">
    <source>
        <dbReference type="Pfam" id="PF13462"/>
    </source>
</evidence>
<evidence type="ECO:0000256" key="1">
    <source>
        <dbReference type="SAM" id="MobiDB-lite"/>
    </source>
</evidence>
<feature type="region of interest" description="Disordered" evidence="1">
    <location>
        <begin position="33"/>
        <end position="149"/>
    </location>
</feature>
<feature type="domain" description="Copper resistance protein ScsC N-terminal" evidence="4">
    <location>
        <begin position="184"/>
        <end position="216"/>
    </location>
</feature>
<dbReference type="Pfam" id="PF18312">
    <property type="entry name" value="ScsC_N"/>
    <property type="match status" value="1"/>
</dbReference>
<dbReference type="AlphaFoldDB" id="A0ABD6XTW3"/>
<feature type="domain" description="Thioredoxin-like fold" evidence="3">
    <location>
        <begin position="237"/>
        <end position="378"/>
    </location>
</feature>